<proteinExistence type="predicted"/>
<organism evidence="1 2">
    <name type="scientific">Peptoclostridium litorale DSM 5388</name>
    <dbReference type="NCBI Taxonomy" id="1121324"/>
    <lineage>
        <taxon>Bacteria</taxon>
        <taxon>Bacillati</taxon>
        <taxon>Bacillota</taxon>
        <taxon>Clostridia</taxon>
        <taxon>Peptostreptococcales</taxon>
        <taxon>Peptoclostridiaceae</taxon>
        <taxon>Peptoclostridium</taxon>
    </lineage>
</organism>
<dbReference type="Proteomes" id="UP000027946">
    <property type="component" value="Unassembled WGS sequence"/>
</dbReference>
<dbReference type="RefSeq" id="WP_038266171.1">
    <property type="nucleotide sequence ID" value="NZ_FSRH01000005.1"/>
</dbReference>
<gene>
    <name evidence="1" type="ORF">CLIT_13c02160</name>
</gene>
<evidence type="ECO:0000313" key="1">
    <source>
        <dbReference type="EMBL" id="KDR94894.1"/>
    </source>
</evidence>
<evidence type="ECO:0000313" key="2">
    <source>
        <dbReference type="Proteomes" id="UP000027946"/>
    </source>
</evidence>
<reference evidence="1 2" key="1">
    <citation type="submission" date="2014-03" db="EMBL/GenBank/DDBJ databases">
        <title>Genome sequence of Clostridium litorale W6, DSM 5388.</title>
        <authorList>
            <person name="Poehlein A."/>
            <person name="Jagirdar A."/>
            <person name="Khonsari B."/>
            <person name="Chibani C.M."/>
            <person name="Gutierrez Gutierrez D.A."/>
            <person name="Davydova E."/>
            <person name="Alghaithi H.S."/>
            <person name="Nair K.P."/>
            <person name="Dhamotharan K."/>
            <person name="Chandran L."/>
            <person name="G W."/>
            <person name="Daniel R."/>
        </authorList>
    </citation>
    <scope>NUCLEOTIDE SEQUENCE [LARGE SCALE GENOMIC DNA]</scope>
    <source>
        <strain evidence="1 2">W6</strain>
    </source>
</reference>
<comment type="caution">
    <text evidence="1">The sequence shown here is derived from an EMBL/GenBank/DDBJ whole genome shotgun (WGS) entry which is preliminary data.</text>
</comment>
<name>A0A069RCV8_PEPLI</name>
<sequence length="89" mass="10151">MIKNYMEIVVDILLPKVLIHHPNICTCQNCMDDVKALALNHMQPLYVRTKRGEAFNKVKSLSKQFEADVLKELTTAVTIVSSNPKHDEE</sequence>
<dbReference type="EMBL" id="JJMM01000013">
    <property type="protein sequence ID" value="KDR94894.1"/>
    <property type="molecule type" value="Genomic_DNA"/>
</dbReference>
<dbReference type="InterPro" id="IPR019657">
    <property type="entry name" value="ComFB"/>
</dbReference>
<dbReference type="AlphaFoldDB" id="A0A069RCV8"/>
<dbReference type="STRING" id="1121324.CLIT_13c02160"/>
<keyword evidence="2" id="KW-1185">Reference proteome</keyword>
<dbReference type="OrthoDB" id="5616024at2"/>
<protein>
    <submittedName>
        <fullName evidence="1">ComF operon family protein</fullName>
    </submittedName>
</protein>
<dbReference type="Pfam" id="PF10719">
    <property type="entry name" value="ComFB"/>
    <property type="match status" value="1"/>
</dbReference>
<accession>A0A069RCV8</accession>